<dbReference type="PROSITE" id="PS50878">
    <property type="entry name" value="RT_POL"/>
    <property type="match status" value="1"/>
</dbReference>
<feature type="domain" description="Reverse transcriptase" evidence="1">
    <location>
        <begin position="1"/>
        <end position="100"/>
    </location>
</feature>
<dbReference type="InterPro" id="IPR000477">
    <property type="entry name" value="RT_dom"/>
</dbReference>
<protein>
    <submittedName>
        <fullName evidence="2">Putative RNA-directed DNA polymerase</fullName>
    </submittedName>
</protein>
<name>A0A2S2PUK6_SCHGA</name>
<keyword evidence="2" id="KW-0548">Nucleotidyltransferase</keyword>
<proteinExistence type="predicted"/>
<dbReference type="GO" id="GO:0003964">
    <property type="term" value="F:RNA-directed DNA polymerase activity"/>
    <property type="evidence" value="ECO:0007669"/>
    <property type="project" value="UniProtKB-KW"/>
</dbReference>
<keyword evidence="2" id="KW-0695">RNA-directed DNA polymerase</keyword>
<dbReference type="Pfam" id="PF00078">
    <property type="entry name" value="RVT_1"/>
    <property type="match status" value="1"/>
</dbReference>
<gene>
    <name evidence="2" type="ORF">g.58310</name>
</gene>
<dbReference type="SUPFAM" id="SSF56672">
    <property type="entry name" value="DNA/RNA polymerases"/>
    <property type="match status" value="1"/>
</dbReference>
<organism evidence="2">
    <name type="scientific">Schizaphis graminum</name>
    <name type="common">Green bug aphid</name>
    <dbReference type="NCBI Taxonomy" id="13262"/>
    <lineage>
        <taxon>Eukaryota</taxon>
        <taxon>Metazoa</taxon>
        <taxon>Ecdysozoa</taxon>
        <taxon>Arthropoda</taxon>
        <taxon>Hexapoda</taxon>
        <taxon>Insecta</taxon>
        <taxon>Pterygota</taxon>
        <taxon>Neoptera</taxon>
        <taxon>Paraneoptera</taxon>
        <taxon>Hemiptera</taxon>
        <taxon>Sternorrhyncha</taxon>
        <taxon>Aphidomorpha</taxon>
        <taxon>Aphidoidea</taxon>
        <taxon>Aphididae</taxon>
        <taxon>Aphidini</taxon>
        <taxon>Schizaphis</taxon>
    </lineage>
</organism>
<sequence length="100" mass="11150">MAIFLDLAKAFDTVNHIELCNILPSFGLNNSSLKWFISYLNNRKQIVQIMNSSGEELSINCGVPQGSVLGPLLFILYINSICDIKIDGRIITYADDMHVS</sequence>
<dbReference type="PANTHER" id="PTHR33332">
    <property type="entry name" value="REVERSE TRANSCRIPTASE DOMAIN-CONTAINING PROTEIN"/>
    <property type="match status" value="1"/>
</dbReference>
<evidence type="ECO:0000313" key="2">
    <source>
        <dbReference type="EMBL" id="MBY32526.1"/>
    </source>
</evidence>
<dbReference type="InterPro" id="IPR043502">
    <property type="entry name" value="DNA/RNA_pol_sf"/>
</dbReference>
<keyword evidence="2" id="KW-0808">Transferase</keyword>
<dbReference type="EMBL" id="GGMR01019907">
    <property type="protein sequence ID" value="MBY32526.1"/>
    <property type="molecule type" value="Transcribed_RNA"/>
</dbReference>
<evidence type="ECO:0000259" key="1">
    <source>
        <dbReference type="PROSITE" id="PS50878"/>
    </source>
</evidence>
<accession>A0A2S2PUK6</accession>
<dbReference type="AlphaFoldDB" id="A0A2S2PUK6"/>
<reference evidence="2" key="1">
    <citation type="submission" date="2018-04" db="EMBL/GenBank/DDBJ databases">
        <title>Transcriptome of Schizaphis graminum biotype I.</title>
        <authorList>
            <person name="Scully E.D."/>
            <person name="Geib S.M."/>
            <person name="Palmer N.A."/>
            <person name="Koch K."/>
            <person name="Bradshaw J."/>
            <person name="Heng-Moss T."/>
            <person name="Sarath G."/>
        </authorList>
    </citation>
    <scope>NUCLEOTIDE SEQUENCE</scope>
</reference>